<gene>
    <name evidence="1" type="ORF">GCM10023185_25520</name>
</gene>
<dbReference type="Proteomes" id="UP001501153">
    <property type="component" value="Unassembled WGS sequence"/>
</dbReference>
<comment type="caution">
    <text evidence="1">The sequence shown here is derived from an EMBL/GenBank/DDBJ whole genome shotgun (WGS) entry which is preliminary data.</text>
</comment>
<name>A0ABP8III0_9BACT</name>
<keyword evidence="2" id="KW-1185">Reference proteome</keyword>
<dbReference type="RefSeq" id="WP_345236444.1">
    <property type="nucleotide sequence ID" value="NZ_BAABGZ010000028.1"/>
</dbReference>
<accession>A0ABP8III0</accession>
<proteinExistence type="predicted"/>
<evidence type="ECO:0000313" key="1">
    <source>
        <dbReference type="EMBL" id="GAA4359166.1"/>
    </source>
</evidence>
<protein>
    <submittedName>
        <fullName evidence="1">Uncharacterized protein</fullName>
    </submittedName>
</protein>
<organism evidence="1 2">
    <name type="scientific">Hymenobacter saemangeumensis</name>
    <dbReference type="NCBI Taxonomy" id="1084522"/>
    <lineage>
        <taxon>Bacteria</taxon>
        <taxon>Pseudomonadati</taxon>
        <taxon>Bacteroidota</taxon>
        <taxon>Cytophagia</taxon>
        <taxon>Cytophagales</taxon>
        <taxon>Hymenobacteraceae</taxon>
        <taxon>Hymenobacter</taxon>
    </lineage>
</organism>
<evidence type="ECO:0000313" key="2">
    <source>
        <dbReference type="Proteomes" id="UP001501153"/>
    </source>
</evidence>
<dbReference type="EMBL" id="BAABGZ010000028">
    <property type="protein sequence ID" value="GAA4359166.1"/>
    <property type="molecule type" value="Genomic_DNA"/>
</dbReference>
<sequence>MEGTQAEAGRRIVVMEMILEAASNGVLSTVEFQEVWPRIRALFDQDAGMLATTALYWCCWNADE</sequence>
<reference evidence="2" key="1">
    <citation type="journal article" date="2019" name="Int. J. Syst. Evol. Microbiol.">
        <title>The Global Catalogue of Microorganisms (GCM) 10K type strain sequencing project: providing services to taxonomists for standard genome sequencing and annotation.</title>
        <authorList>
            <consortium name="The Broad Institute Genomics Platform"/>
            <consortium name="The Broad Institute Genome Sequencing Center for Infectious Disease"/>
            <person name="Wu L."/>
            <person name="Ma J."/>
        </authorList>
    </citation>
    <scope>NUCLEOTIDE SEQUENCE [LARGE SCALE GENOMIC DNA]</scope>
    <source>
        <strain evidence="2">JCM 17923</strain>
    </source>
</reference>